<dbReference type="GO" id="GO:0006412">
    <property type="term" value="P:translation"/>
    <property type="evidence" value="ECO:0007669"/>
    <property type="project" value="UniProtKB-UniRule"/>
</dbReference>
<feature type="region of interest" description="Disordered" evidence="6">
    <location>
        <begin position="1"/>
        <end position="37"/>
    </location>
</feature>
<sequence length="125" mass="13794">MQWQGRSVRKATGGRYRPAQSKRRSEIGRAPADTHIGEDRRKLVRTYGGNQKVRALRATYATVANPATGENKKAQIQTVEANSANPNYVRRNLLTKGAIIKTEIGRARIVSRPGQDGVINAVLIE</sequence>
<keyword evidence="2 5" id="KW-0689">Ribosomal protein</keyword>
<evidence type="ECO:0000313" key="7">
    <source>
        <dbReference type="EMBL" id="RXE57127.1"/>
    </source>
</evidence>
<evidence type="ECO:0000256" key="6">
    <source>
        <dbReference type="SAM" id="MobiDB-lite"/>
    </source>
</evidence>
<evidence type="ECO:0000256" key="5">
    <source>
        <dbReference type="HAMAP-Rule" id="MF_00029"/>
    </source>
</evidence>
<evidence type="ECO:0000256" key="4">
    <source>
        <dbReference type="ARBA" id="ARBA00035277"/>
    </source>
</evidence>
<dbReference type="EMBL" id="LHQS01000001">
    <property type="protein sequence ID" value="RXE57127.1"/>
    <property type="molecule type" value="Genomic_DNA"/>
</dbReference>
<dbReference type="GO" id="GO:0005840">
    <property type="term" value="C:ribosome"/>
    <property type="evidence" value="ECO:0007669"/>
    <property type="project" value="UniProtKB-KW"/>
</dbReference>
<proteinExistence type="inferred from homology"/>
<dbReference type="InterPro" id="IPR022309">
    <property type="entry name" value="Ribosomal_Se8/biogenesis_NSA2"/>
</dbReference>
<dbReference type="AlphaFoldDB" id="A0A498H3R8"/>
<reference evidence="7 8" key="1">
    <citation type="journal article" date="2015" name="Int. J. Syst. Evol. Microbiol.">
        <title>Methanoculleus taiwanensis sp. nov., a methanogen isolated from deep marine sediment at the deformation front area near Taiwan.</title>
        <authorList>
            <person name="Weng C.Y."/>
            <person name="Chen S.C."/>
            <person name="Lai M.C."/>
            <person name="Wu S.Y."/>
            <person name="Lin S."/>
            <person name="Yang T.F."/>
            <person name="Chen P.C."/>
        </authorList>
    </citation>
    <scope>NUCLEOTIDE SEQUENCE [LARGE SCALE GENOMIC DNA]</scope>
    <source>
        <strain evidence="7 8">CYW4</strain>
    </source>
</reference>
<evidence type="ECO:0000256" key="1">
    <source>
        <dbReference type="ARBA" id="ARBA00005257"/>
    </source>
</evidence>
<dbReference type="PANTHER" id="PTHR10394">
    <property type="entry name" value="40S RIBOSOMAL PROTEIN S8"/>
    <property type="match status" value="1"/>
</dbReference>
<comment type="subunit">
    <text evidence="5">Part of the 30S ribosomal subunit.</text>
</comment>
<organism evidence="7 8">
    <name type="scientific">Methanoculleus taiwanensis</name>
    <dbReference type="NCBI Taxonomy" id="1550565"/>
    <lineage>
        <taxon>Archaea</taxon>
        <taxon>Methanobacteriati</taxon>
        <taxon>Methanobacteriota</taxon>
        <taxon>Stenosarchaea group</taxon>
        <taxon>Methanomicrobia</taxon>
        <taxon>Methanomicrobiales</taxon>
        <taxon>Methanomicrobiaceae</taxon>
        <taxon>Methanoculleus</taxon>
    </lineage>
</organism>
<keyword evidence="3 5" id="KW-0687">Ribonucleoprotein</keyword>
<keyword evidence="8" id="KW-1185">Reference proteome</keyword>
<dbReference type="NCBIfam" id="TIGR00307">
    <property type="entry name" value="eS8"/>
    <property type="match status" value="1"/>
</dbReference>
<dbReference type="Proteomes" id="UP000290932">
    <property type="component" value="Unassembled WGS sequence"/>
</dbReference>
<dbReference type="CDD" id="cd11382">
    <property type="entry name" value="Ribosomal_S8e"/>
    <property type="match status" value="1"/>
</dbReference>
<dbReference type="GO" id="GO:1990904">
    <property type="term" value="C:ribonucleoprotein complex"/>
    <property type="evidence" value="ECO:0007669"/>
    <property type="project" value="UniProtKB-KW"/>
</dbReference>
<protein>
    <recommendedName>
        <fullName evidence="4 5">Small ribosomal subunit protein eS8</fullName>
    </recommendedName>
</protein>
<dbReference type="InterPro" id="IPR020919">
    <property type="entry name" value="Ribosomal_protein_eS8_arc"/>
</dbReference>
<accession>A0A498H3R8</accession>
<gene>
    <name evidence="5" type="primary">rps8e</name>
    <name evidence="7" type="ORF">ABH15_03110</name>
</gene>
<dbReference type="InterPro" id="IPR001047">
    <property type="entry name" value="Ribosomal_eS8"/>
</dbReference>
<dbReference type="HAMAP" id="MF_00029">
    <property type="entry name" value="Ribosomal_eS8"/>
    <property type="match status" value="1"/>
</dbReference>
<dbReference type="GO" id="GO:0003735">
    <property type="term" value="F:structural constituent of ribosome"/>
    <property type="evidence" value="ECO:0007669"/>
    <property type="project" value="InterPro"/>
</dbReference>
<name>A0A498H3R8_9EURY</name>
<comment type="similarity">
    <text evidence="1 5">Belongs to the eukaryotic ribosomal protein eS8 family.</text>
</comment>
<evidence type="ECO:0000256" key="3">
    <source>
        <dbReference type="ARBA" id="ARBA00023274"/>
    </source>
</evidence>
<dbReference type="Pfam" id="PF01201">
    <property type="entry name" value="Ribosomal_S8e"/>
    <property type="match status" value="1"/>
</dbReference>
<dbReference type="OrthoDB" id="372305at2157"/>
<evidence type="ECO:0000313" key="8">
    <source>
        <dbReference type="Proteomes" id="UP000290932"/>
    </source>
</evidence>
<dbReference type="RefSeq" id="WP_128692891.1">
    <property type="nucleotide sequence ID" value="NZ_LHQS01000001.1"/>
</dbReference>
<dbReference type="Gene3D" id="3.10.290.70">
    <property type="match status" value="1"/>
</dbReference>
<comment type="caution">
    <text evidence="7">The sequence shown here is derived from an EMBL/GenBank/DDBJ whole genome shotgun (WGS) entry which is preliminary data.</text>
</comment>
<evidence type="ECO:0000256" key="2">
    <source>
        <dbReference type="ARBA" id="ARBA00022980"/>
    </source>
</evidence>